<organism evidence="2 3">
    <name type="scientific">Corynebacterium doosanense CAU 212 = DSM 45436</name>
    <dbReference type="NCBI Taxonomy" id="558173"/>
    <lineage>
        <taxon>Bacteria</taxon>
        <taxon>Bacillati</taxon>
        <taxon>Actinomycetota</taxon>
        <taxon>Actinomycetes</taxon>
        <taxon>Mycobacteriales</taxon>
        <taxon>Corynebacteriaceae</taxon>
        <taxon>Corynebacterium</taxon>
    </lineage>
</organism>
<evidence type="ECO:0000313" key="3">
    <source>
        <dbReference type="Proteomes" id="UP000029914"/>
    </source>
</evidence>
<dbReference type="InterPro" id="IPR021424">
    <property type="entry name" value="PorA"/>
</dbReference>
<dbReference type="KEGG" id="cdo:CDOO_12480"/>
<dbReference type="EMBL" id="CP006764">
    <property type="protein sequence ID" value="AIT62350.1"/>
    <property type="molecule type" value="Genomic_DNA"/>
</dbReference>
<dbReference type="STRING" id="558173.CDOO_12480"/>
<keyword evidence="3" id="KW-1185">Reference proteome</keyword>
<dbReference type="HOGENOM" id="CLU_045231_1_0_11"/>
<keyword evidence="1" id="KW-0812">Transmembrane</keyword>
<dbReference type="AlphaFoldDB" id="A0A097IJR0"/>
<gene>
    <name evidence="2" type="ORF">CDOO_12480</name>
</gene>
<evidence type="ECO:0000256" key="1">
    <source>
        <dbReference type="SAM" id="Phobius"/>
    </source>
</evidence>
<accession>A0A097IJR0</accession>
<dbReference type="OrthoDB" id="153031at2"/>
<evidence type="ECO:0000313" key="2">
    <source>
        <dbReference type="EMBL" id="AIT62350.1"/>
    </source>
</evidence>
<protein>
    <recommendedName>
        <fullName evidence="4">DUF3068 domain-containing protein</fullName>
    </recommendedName>
</protein>
<dbReference type="Proteomes" id="UP000029914">
    <property type="component" value="Chromosome"/>
</dbReference>
<dbReference type="Pfam" id="PF11271">
    <property type="entry name" value="PorA"/>
    <property type="match status" value="1"/>
</dbReference>
<evidence type="ECO:0008006" key="4">
    <source>
        <dbReference type="Google" id="ProtNLM"/>
    </source>
</evidence>
<feature type="transmembrane region" description="Helical" evidence="1">
    <location>
        <begin position="14"/>
        <end position="39"/>
    </location>
</feature>
<dbReference type="RefSeq" id="WP_018022072.1">
    <property type="nucleotide sequence ID" value="NZ_AQUX01000005.1"/>
</dbReference>
<reference evidence="2 3" key="1">
    <citation type="submission" date="2013-09" db="EMBL/GenBank/DDBJ databases">
        <title>Complete genome sequence of Corynebacterium doosanense CAU 212(T) (=DSM 45436(T)), isolated from activated sludge.</title>
        <authorList>
            <person name="Schaffert L."/>
            <person name="Albersmeier A."/>
            <person name="Kalinowski J."/>
            <person name="Ruckert C."/>
        </authorList>
    </citation>
    <scope>NUCLEOTIDE SEQUENCE [LARGE SCALE GENOMIC DNA]</scope>
    <source>
        <strain evidence="2 3">CAU 212</strain>
    </source>
</reference>
<keyword evidence="1" id="KW-0472">Membrane</keyword>
<proteinExistence type="predicted"/>
<keyword evidence="1" id="KW-1133">Transmembrane helix</keyword>
<feature type="transmembrane region" description="Helical" evidence="1">
    <location>
        <begin position="292"/>
        <end position="313"/>
    </location>
</feature>
<dbReference type="eggNOG" id="ENOG5031U1J">
    <property type="taxonomic scope" value="Bacteria"/>
</dbReference>
<name>A0A097IJR0_9CORY</name>
<sequence length="328" mass="36443">MDTTAAPRLPRRRLAWLGALTLVAFLFGSFLAPMVLWFLEPLPRDVDNTYVTESAPMTVLQGDEAITGTGHLEQHERTSPGADRSEATAQSETRVFLGDEQIGQLREELTVDRGATFPVPGSPARQLVELGGTSADFESEAPAGLRHFFPFGPERRSYAYLDPVTRDTTPLDFVDEVTVGSVEAYRYTQTIEAQPVAGALAEVLPPRPDQHPYYSATRDLLVDSRTGRILDVDGTYHLYYAADGWEARQTSISEPAAGRTIFQQHVTWDEATKATRLDDAEHLSAMLRTLQVLAWIGTTAAVLLVLRMMYLVWKHRRALAARAARERS</sequence>